<dbReference type="InterPro" id="IPR012961">
    <property type="entry name" value="Ski2/MTR4_C"/>
</dbReference>
<dbReference type="GO" id="GO:0005524">
    <property type="term" value="F:ATP binding"/>
    <property type="evidence" value="ECO:0007669"/>
    <property type="project" value="UniProtKB-KW"/>
</dbReference>
<organism evidence="11">
    <name type="scientific">Timema shepardi</name>
    <name type="common">Walking stick</name>
    <dbReference type="NCBI Taxonomy" id="629360"/>
    <lineage>
        <taxon>Eukaryota</taxon>
        <taxon>Metazoa</taxon>
        <taxon>Ecdysozoa</taxon>
        <taxon>Arthropoda</taxon>
        <taxon>Hexapoda</taxon>
        <taxon>Insecta</taxon>
        <taxon>Pterygota</taxon>
        <taxon>Neoptera</taxon>
        <taxon>Polyneoptera</taxon>
        <taxon>Phasmatodea</taxon>
        <taxon>Timematodea</taxon>
        <taxon>Timematoidea</taxon>
        <taxon>Timematidae</taxon>
        <taxon>Timema</taxon>
    </lineage>
</organism>
<dbReference type="InterPro" id="IPR027417">
    <property type="entry name" value="P-loop_NTPase"/>
</dbReference>
<evidence type="ECO:0000256" key="1">
    <source>
        <dbReference type="ARBA" id="ARBA00004496"/>
    </source>
</evidence>
<dbReference type="Pfam" id="PF17911">
    <property type="entry name" value="Ski2_N"/>
    <property type="match status" value="1"/>
</dbReference>
<dbReference type="GO" id="GO:0003723">
    <property type="term" value="F:RNA binding"/>
    <property type="evidence" value="ECO:0007669"/>
    <property type="project" value="UniProtKB-KW"/>
</dbReference>
<dbReference type="PROSITE" id="PS51194">
    <property type="entry name" value="HELICASE_CTER"/>
    <property type="match status" value="1"/>
</dbReference>
<evidence type="ECO:0000256" key="2">
    <source>
        <dbReference type="ARBA" id="ARBA00022490"/>
    </source>
</evidence>
<evidence type="ECO:0000256" key="8">
    <source>
        <dbReference type="ARBA" id="ARBA00047984"/>
    </source>
</evidence>
<reference evidence="11" key="1">
    <citation type="submission" date="2020-11" db="EMBL/GenBank/DDBJ databases">
        <authorList>
            <person name="Tran Van P."/>
        </authorList>
    </citation>
    <scope>NUCLEOTIDE SEQUENCE</scope>
</reference>
<dbReference type="PIRSF" id="PIRSF005198">
    <property type="entry name" value="Antiviral_helicase_SKI2"/>
    <property type="match status" value="1"/>
</dbReference>
<dbReference type="PROSITE" id="PS51192">
    <property type="entry name" value="HELICASE_ATP_BIND_1"/>
    <property type="match status" value="1"/>
</dbReference>
<dbReference type="SMART" id="SM00487">
    <property type="entry name" value="DEXDc"/>
    <property type="match status" value="1"/>
</dbReference>
<keyword evidence="7" id="KW-0694">RNA-binding</keyword>
<keyword evidence="3" id="KW-0547">Nucleotide-binding</keyword>
<dbReference type="GO" id="GO:0003724">
    <property type="term" value="F:RNA helicase activity"/>
    <property type="evidence" value="ECO:0007669"/>
    <property type="project" value="UniProtKB-EC"/>
</dbReference>
<dbReference type="InterPro" id="IPR014001">
    <property type="entry name" value="Helicase_ATP-bd"/>
</dbReference>
<comment type="catalytic activity">
    <reaction evidence="8">
        <text>ATP + H2O = ADP + phosphate + H(+)</text>
        <dbReference type="Rhea" id="RHEA:13065"/>
        <dbReference type="ChEBI" id="CHEBI:15377"/>
        <dbReference type="ChEBI" id="CHEBI:15378"/>
        <dbReference type="ChEBI" id="CHEBI:30616"/>
        <dbReference type="ChEBI" id="CHEBI:43474"/>
        <dbReference type="ChEBI" id="CHEBI:456216"/>
        <dbReference type="EC" id="3.6.4.13"/>
    </reaction>
</comment>
<evidence type="ECO:0000259" key="9">
    <source>
        <dbReference type="PROSITE" id="PS51192"/>
    </source>
</evidence>
<evidence type="ECO:0000256" key="4">
    <source>
        <dbReference type="ARBA" id="ARBA00022801"/>
    </source>
</evidence>
<dbReference type="InterPro" id="IPR025696">
    <property type="entry name" value="Beta-barrel_MTR4"/>
</dbReference>
<comment type="subcellular location">
    <subcellularLocation>
        <location evidence="1">Cytoplasm</location>
    </subcellularLocation>
</comment>
<keyword evidence="5" id="KW-0347">Helicase</keyword>
<evidence type="ECO:0000256" key="5">
    <source>
        <dbReference type="ARBA" id="ARBA00022806"/>
    </source>
</evidence>
<feature type="domain" description="Helicase C-terminal" evidence="10">
    <location>
        <begin position="642"/>
        <end position="795"/>
    </location>
</feature>
<dbReference type="Pfam" id="PF08148">
    <property type="entry name" value="DSHCT"/>
    <property type="match status" value="1"/>
</dbReference>
<keyword evidence="2" id="KW-0963">Cytoplasm</keyword>
<dbReference type="CDD" id="cd18795">
    <property type="entry name" value="SF2_C_Ski2"/>
    <property type="match status" value="1"/>
</dbReference>
<proteinExistence type="predicted"/>
<dbReference type="Gene3D" id="1.10.3380.30">
    <property type="match status" value="2"/>
</dbReference>
<dbReference type="InterPro" id="IPR011545">
    <property type="entry name" value="DEAD/DEAH_box_helicase_dom"/>
</dbReference>
<dbReference type="Pfam" id="PF00271">
    <property type="entry name" value="Helicase_C"/>
    <property type="match status" value="1"/>
</dbReference>
<evidence type="ECO:0000256" key="3">
    <source>
        <dbReference type="ARBA" id="ARBA00022741"/>
    </source>
</evidence>
<dbReference type="SMART" id="SM00490">
    <property type="entry name" value="HELICc"/>
    <property type="match status" value="1"/>
</dbReference>
<evidence type="ECO:0000256" key="6">
    <source>
        <dbReference type="ARBA" id="ARBA00022840"/>
    </source>
</evidence>
<dbReference type="Pfam" id="PF13234">
    <property type="entry name" value="MTR4_beta-barrel"/>
    <property type="match status" value="1"/>
</dbReference>
<dbReference type="PANTHER" id="PTHR12131:SF1">
    <property type="entry name" value="ATP-DEPENDENT RNA HELICASE SUPV3L1, MITOCHONDRIAL-RELATED"/>
    <property type="match status" value="1"/>
</dbReference>
<dbReference type="InterPro" id="IPR016438">
    <property type="entry name" value="SKI2-like"/>
</dbReference>
<evidence type="ECO:0000256" key="7">
    <source>
        <dbReference type="ARBA" id="ARBA00022884"/>
    </source>
</evidence>
<dbReference type="Gene3D" id="3.40.50.300">
    <property type="entry name" value="P-loop containing nucleotide triphosphate hydrolases"/>
    <property type="match status" value="2"/>
</dbReference>
<feature type="domain" description="Helicase ATP-binding" evidence="9">
    <location>
        <begin position="302"/>
        <end position="458"/>
    </location>
</feature>
<gene>
    <name evidence="11" type="ORF">TSIB3V08_LOCUS4179</name>
</gene>
<dbReference type="Pfam" id="PF00270">
    <property type="entry name" value="DEAD"/>
    <property type="match status" value="1"/>
</dbReference>
<accession>A0A7R9FZD8</accession>
<dbReference type="EMBL" id="OC001469">
    <property type="protein sequence ID" value="CAD7259986.1"/>
    <property type="molecule type" value="Genomic_DNA"/>
</dbReference>
<dbReference type="PANTHER" id="PTHR12131">
    <property type="entry name" value="ATP-DEPENDENT RNA AND DNA HELICASE"/>
    <property type="match status" value="1"/>
</dbReference>
<dbReference type="SMART" id="SM01142">
    <property type="entry name" value="DSHCT"/>
    <property type="match status" value="1"/>
</dbReference>
<dbReference type="SUPFAM" id="SSF52540">
    <property type="entry name" value="P-loop containing nucleoside triphosphate hydrolases"/>
    <property type="match status" value="1"/>
</dbReference>
<name>A0A7R9FZD8_TIMSH</name>
<keyword evidence="6" id="KW-0067">ATP-binding</keyword>
<dbReference type="GO" id="GO:0016787">
    <property type="term" value="F:hydrolase activity"/>
    <property type="evidence" value="ECO:0007669"/>
    <property type="project" value="UniProtKB-KW"/>
</dbReference>
<dbReference type="InterPro" id="IPR050699">
    <property type="entry name" value="RNA-DNA_Helicase"/>
</dbReference>
<dbReference type="GO" id="GO:0070478">
    <property type="term" value="P:nuclear-transcribed mRNA catabolic process, 3'-5' exonucleolytic nonsense-mediated decay"/>
    <property type="evidence" value="ECO:0007669"/>
    <property type="project" value="TreeGrafter"/>
</dbReference>
<keyword evidence="4" id="KW-0378">Hydrolase</keyword>
<dbReference type="InterPro" id="IPR001650">
    <property type="entry name" value="Helicase_C-like"/>
</dbReference>
<dbReference type="FunFam" id="3.40.50.300:FF:000354">
    <property type="entry name" value="ATP-dependent RNA helicase SKI2"/>
    <property type="match status" value="1"/>
</dbReference>
<dbReference type="Pfam" id="PF21408">
    <property type="entry name" value="MTR4-like_stalk"/>
    <property type="match status" value="1"/>
</dbReference>
<evidence type="ECO:0000313" key="11">
    <source>
        <dbReference type="EMBL" id="CAD7259986.1"/>
    </source>
</evidence>
<protein>
    <recommendedName>
        <fullName evidence="12">Helicase SKI2W</fullName>
    </recommendedName>
</protein>
<dbReference type="InterPro" id="IPR040801">
    <property type="entry name" value="Ski2_N"/>
</dbReference>
<dbReference type="InterPro" id="IPR048392">
    <property type="entry name" value="MTR4-like_stalk"/>
</dbReference>
<dbReference type="GO" id="GO:0055087">
    <property type="term" value="C:Ski complex"/>
    <property type="evidence" value="ECO:0007669"/>
    <property type="project" value="TreeGrafter"/>
</dbReference>
<sequence>MPALDSEDYELQLPFGPPPVLPDVQKQLKEYLLCPDRLPIHDYEHAQQFWPRESNPRSLYHCDVSSSETVLKFDRDPSTGQLLDFREVYLSDVGTTAKNSMSLTRAPGPMSEATRGSANNFPFWPGGFPEPSLQDVQLEEDTDINFDNNLLVVPPGFNCGVEFRPDNRTPVTKEAIKAEESAKMPEEEGNEVVVNLMELLQREEDFLGLWKDEIPKKQEAPCPKVYLGKTLEIDQELDQLVPKEDIIPVLNISETATVKGPTSSQWAEVIDVSEPVRDFHQKIPDMAKTWDFELDIFQKQAILKLEEHSNVFVAAHTSAGKTVVAEYAIALSQRNKTRAVYTSPIKALSNQKYRDFKNTFGDVGLITGDFQINQTASCLIMTTEILRSMLYRGSEVCRDLEYVIFDEVHYINDSERGHVWEEVLILLPKHVSIVMLSATVPNTLEFAGWVGRTKQKKMFVISTPKRPVPLQHYLYTGSGGKSKSEMFLLLDQDGRFIDQGYAAAVAAKKSRETSFKSSYGPKNPRSQLNPKQEKTMWVGLIDHLRKEDKLPVVAFTLSRNRCDQTSESLTTVDLTTSDDKHRIRTFFQQSGGFQTLSSHHPYKYMLSGSLSSVLCSRLISPGVDRRVQCSCGECRSSVYGTGVDRRVQCSCITGHRRVSCVVKMQSLLMQGIGIHHSGILPILKEIVEMLFQEGKVKLLFATETFAMGVNMPARTVFFDSVRKFDGIEMRNLLPAEYIQMAGRAGRRGLDKTGTVIIICKSNVPGKMELREMMLGQPTLLQSKFRLTYSMILNLLRVQKISVEGMMSRSFKELNHQSSQGRYKKELKAVEEEMERINSAGHPVPNFDQLAEFYTSASEFLHLWSEVRGIVLTQPRAVREMIPGRILLIYHRTHANKLALLLKAEVFRREPIYKVLVLCNATSTSPGGDIQLEVVRKEPLTPESSPREGEPSESWYKMVGFAAGKEVFVPTGVPGHEVLTITAFDVFEITHLLVKVNSSLILDDWIKRQNPRFKDAPIGQSCLQAVQELTELTHNIGSKTKKMEFVNVTKEMQIKDASLLTKLARVNELKAQLYDFECTRIANFEQQFEEVFRSKQLEEKREYLKMMQSDKSLSLYPEYMNRVNVLQALKYVDRNNAVDCNSLSGAEFFPEVMLGQFSRCCCFQRGIRLDGRVGEVVQLKGKVACDIGNHELMITDLVYHNILMDIQPAEIAALLSCLVFQQRTNIKPKLIDSLKKGTEIVTSIAREIMEQEKIHGLQQDSSGEFEKLNFGLTEVVYEWAQGKPFAQIMELTDVQEGIIVRCIQQLNETLRDVRDAAHIIGCPILKQKMEEASNAIKRDIVFAASLYT</sequence>
<evidence type="ECO:0008006" key="12">
    <source>
        <dbReference type="Google" id="ProtNLM"/>
    </source>
</evidence>
<evidence type="ECO:0000259" key="10">
    <source>
        <dbReference type="PROSITE" id="PS51194"/>
    </source>
</evidence>